<feature type="region of interest" description="Disordered" evidence="1">
    <location>
        <begin position="1"/>
        <end position="95"/>
    </location>
</feature>
<accession>A0A812NFJ1</accession>
<feature type="region of interest" description="Disordered" evidence="1">
    <location>
        <begin position="136"/>
        <end position="174"/>
    </location>
</feature>
<dbReference type="EMBL" id="CAJNDS010001857">
    <property type="protein sequence ID" value="CAE7285387.1"/>
    <property type="molecule type" value="Genomic_DNA"/>
</dbReference>
<proteinExistence type="predicted"/>
<feature type="compositionally biased region" description="Pro residues" evidence="1">
    <location>
        <begin position="200"/>
        <end position="210"/>
    </location>
</feature>
<name>A0A812NFJ1_9DINO</name>
<evidence type="ECO:0000313" key="3">
    <source>
        <dbReference type="Proteomes" id="UP000604046"/>
    </source>
</evidence>
<protein>
    <submittedName>
        <fullName evidence="2">Uncharacterized protein</fullName>
    </submittedName>
</protein>
<gene>
    <name evidence="2" type="ORF">SNAT2548_LOCUS15107</name>
</gene>
<dbReference type="Proteomes" id="UP000604046">
    <property type="component" value="Unassembled WGS sequence"/>
</dbReference>
<organism evidence="2 3">
    <name type="scientific">Symbiodinium natans</name>
    <dbReference type="NCBI Taxonomy" id="878477"/>
    <lineage>
        <taxon>Eukaryota</taxon>
        <taxon>Sar</taxon>
        <taxon>Alveolata</taxon>
        <taxon>Dinophyceae</taxon>
        <taxon>Suessiales</taxon>
        <taxon>Symbiodiniaceae</taxon>
        <taxon>Symbiodinium</taxon>
    </lineage>
</organism>
<sequence>MANPADSMPPGTSNQEVMSPNGARPTSPRMTTTAAGPERGQPGVVRPALDGGEAHGAQPEAVRPDGALEAGGTGVAGSVDGAMVSGDSMDSGHGTSGQVARVQALALASGAVVAGGMQAVVASTSMTREVEPAGEAGDMGMLRDGLNSGGHQQPGGFSWNAQGSPMGREAQPRGAMPTWVSRLGAFFQAMGQSQQVTPPEWMPSPFPSPVTRPSRSQRALESPMSHGERDEASRTPLFDDEQRQQMRAMEQRAPLLYGATGVGPRPMDGGGSSGGSTYEAVKEEVRQQLQGQLQGMMRELEESKREARCNWSENAWEKGSGHMQQGLVLGRDGANTCGMVWWGPCRVRRANLGHEAILVRYIQFNKELSPNLKAILVRYLQFSKELSPNLKAILVRYLQFNKELPPNLEAILVRYLGEV</sequence>
<evidence type="ECO:0000313" key="2">
    <source>
        <dbReference type="EMBL" id="CAE7285387.1"/>
    </source>
</evidence>
<feature type="region of interest" description="Disordered" evidence="1">
    <location>
        <begin position="258"/>
        <end position="277"/>
    </location>
</feature>
<feature type="region of interest" description="Disordered" evidence="1">
    <location>
        <begin position="192"/>
        <end position="235"/>
    </location>
</feature>
<dbReference type="AlphaFoldDB" id="A0A812NFJ1"/>
<reference evidence="2" key="1">
    <citation type="submission" date="2021-02" db="EMBL/GenBank/DDBJ databases">
        <authorList>
            <person name="Dougan E. K."/>
            <person name="Rhodes N."/>
            <person name="Thang M."/>
            <person name="Chan C."/>
        </authorList>
    </citation>
    <scope>NUCLEOTIDE SEQUENCE</scope>
</reference>
<comment type="caution">
    <text evidence="2">The sequence shown here is derived from an EMBL/GenBank/DDBJ whole genome shotgun (WGS) entry which is preliminary data.</text>
</comment>
<keyword evidence="3" id="KW-1185">Reference proteome</keyword>
<evidence type="ECO:0000256" key="1">
    <source>
        <dbReference type="SAM" id="MobiDB-lite"/>
    </source>
</evidence>